<dbReference type="PhylomeDB" id="Q1AT68"/>
<dbReference type="AlphaFoldDB" id="Q1AT68"/>
<dbReference type="Gene3D" id="3.30.70.1900">
    <property type="match status" value="1"/>
</dbReference>
<dbReference type="STRING" id="266117.Rxyl_2483"/>
<dbReference type="Pfam" id="PF10040">
    <property type="entry name" value="CRISPR_Cas6"/>
    <property type="match status" value="1"/>
</dbReference>
<dbReference type="OrthoDB" id="9787241at2"/>
<evidence type="ECO:0000313" key="2">
    <source>
        <dbReference type="EMBL" id="ABG05410.1"/>
    </source>
</evidence>
<accession>Q1AT68</accession>
<evidence type="ECO:0000259" key="1">
    <source>
        <dbReference type="Pfam" id="PF10040"/>
    </source>
</evidence>
<dbReference type="Proteomes" id="UP000006637">
    <property type="component" value="Chromosome"/>
</dbReference>
<protein>
    <recommendedName>
        <fullName evidence="1">CRISPR-associated protein Cas6 C-terminal domain-containing protein</fullName>
    </recommendedName>
</protein>
<evidence type="ECO:0000313" key="3">
    <source>
        <dbReference type="Proteomes" id="UP000006637"/>
    </source>
</evidence>
<dbReference type="EMBL" id="CP000386">
    <property type="protein sequence ID" value="ABG05410.1"/>
    <property type="molecule type" value="Genomic_DNA"/>
</dbReference>
<proteinExistence type="predicted"/>
<reference evidence="2 3" key="1">
    <citation type="submission" date="2006-06" db="EMBL/GenBank/DDBJ databases">
        <title>Complete sequence of Rubrobacter xylanophilus DSM 9941.</title>
        <authorList>
            <consortium name="US DOE Joint Genome Institute"/>
            <person name="Copeland A."/>
            <person name="Lucas S."/>
            <person name="Lapidus A."/>
            <person name="Barry K."/>
            <person name="Detter J.C."/>
            <person name="Glavina del Rio T."/>
            <person name="Hammon N."/>
            <person name="Israni S."/>
            <person name="Dalin E."/>
            <person name="Tice H."/>
            <person name="Pitluck S."/>
            <person name="Munk A.C."/>
            <person name="Brettin T."/>
            <person name="Bruce D."/>
            <person name="Han C."/>
            <person name="Tapia R."/>
            <person name="Gilna P."/>
            <person name="Schmutz J."/>
            <person name="Larimer F."/>
            <person name="Land M."/>
            <person name="Hauser L."/>
            <person name="Kyrpides N."/>
            <person name="Lykidis A."/>
            <person name="da Costa M.S."/>
            <person name="Rainey F.A."/>
            <person name="Empadinhas N."/>
            <person name="Jolivet E."/>
            <person name="Battista J.R."/>
            <person name="Richardson P."/>
        </authorList>
    </citation>
    <scope>NUCLEOTIDE SEQUENCE [LARGE SCALE GENOMIC DNA]</scope>
    <source>
        <strain evidence="3">DSM 9941 / NBRC 16129 / PRD-1</strain>
    </source>
</reference>
<dbReference type="RefSeq" id="WP_011565423.1">
    <property type="nucleotide sequence ID" value="NC_008148.1"/>
</dbReference>
<dbReference type="KEGG" id="rxy:Rxyl_2483"/>
<sequence length="312" mass="35632">MELYCHEVTVRFLERAVVPPYEGSMIRGAFGRAFKESCCPFPHEGGYCPLGEKCPYGYVFETSPPEGMRDFSKNQQMPRPYVFEPPEGTRLEYAPGERMRFGFTVVGRAADYMPYFIYAFSRMEEMGVGRKRARYSLERIVARNPFSGECEEVFDGEVARNRRLPVTWEDAAREAERLEGERVRVEFLTPTQVRFRGEVAAGAPPFAALAQALLIRIPMLSAVHCGRLWREDFRARVERARAVRTVRDEAAWVSFRRYSSFRKRQEPLEGVVGGAEYAGPLQEFLPLLCMGQLTHAGRHAVFGLGRYRVLAA</sequence>
<gene>
    <name evidence="2" type="ordered locus">Rxyl_2483</name>
</gene>
<dbReference type="eggNOG" id="COG5551">
    <property type="taxonomic scope" value="Bacteria"/>
</dbReference>
<dbReference type="HOGENOM" id="CLU_050021_0_0_11"/>
<feature type="domain" description="CRISPR-associated protein Cas6 C-terminal" evidence="1">
    <location>
        <begin position="185"/>
        <end position="307"/>
    </location>
</feature>
<name>Q1AT68_RUBXD</name>
<keyword evidence="3" id="KW-1185">Reference proteome</keyword>
<dbReference type="InterPro" id="IPR019267">
    <property type="entry name" value="CRISPR-assoc_Cas6_C"/>
</dbReference>
<organism evidence="2 3">
    <name type="scientific">Rubrobacter xylanophilus (strain DSM 9941 / JCM 11954 / NBRC 16129 / PRD-1)</name>
    <dbReference type="NCBI Taxonomy" id="266117"/>
    <lineage>
        <taxon>Bacteria</taxon>
        <taxon>Bacillati</taxon>
        <taxon>Actinomycetota</taxon>
        <taxon>Rubrobacteria</taxon>
        <taxon>Rubrobacterales</taxon>
        <taxon>Rubrobacteraceae</taxon>
        <taxon>Rubrobacter</taxon>
    </lineage>
</organism>